<accession>A0ABU0QH42</accession>
<evidence type="ECO:0000259" key="3">
    <source>
        <dbReference type="SMART" id="SM00892"/>
    </source>
</evidence>
<dbReference type="InterPro" id="IPR044925">
    <property type="entry name" value="His-Me_finger_sf"/>
</dbReference>
<dbReference type="PANTHER" id="PTHR13966:SF5">
    <property type="entry name" value="ENDONUCLEASE G, MITOCHONDRIAL"/>
    <property type="match status" value="1"/>
</dbReference>
<dbReference type="RefSeq" id="WP_307173720.1">
    <property type="nucleotide sequence ID" value="NZ_JAUSYP010000001.1"/>
</dbReference>
<organism evidence="4 5">
    <name type="scientific">Streptomyces africanus</name>
    <dbReference type="NCBI Taxonomy" id="231024"/>
    <lineage>
        <taxon>Bacteria</taxon>
        <taxon>Bacillati</taxon>
        <taxon>Actinomycetota</taxon>
        <taxon>Actinomycetes</taxon>
        <taxon>Kitasatosporales</taxon>
        <taxon>Streptomycetaceae</taxon>
        <taxon>Streptomyces</taxon>
    </lineage>
</organism>
<dbReference type="InterPro" id="IPR040255">
    <property type="entry name" value="Non-specific_endonuclease"/>
</dbReference>
<dbReference type="InterPro" id="IPR020821">
    <property type="entry name" value="ENPP1-3/EXOG-like_nuc-like"/>
</dbReference>
<gene>
    <name evidence="4" type="ORF">QF034_000936</name>
</gene>
<comment type="caution">
    <text evidence="4">The sequence shown here is derived from an EMBL/GenBank/DDBJ whole genome shotgun (WGS) entry which is preliminary data.</text>
</comment>
<feature type="compositionally biased region" description="Polar residues" evidence="1">
    <location>
        <begin position="1"/>
        <end position="10"/>
    </location>
</feature>
<feature type="domain" description="ENPP1-3/EXOG-like endonuclease/phosphodiesterase" evidence="2">
    <location>
        <begin position="419"/>
        <end position="626"/>
    </location>
</feature>
<dbReference type="EMBL" id="JAUSYP010000001">
    <property type="protein sequence ID" value="MDQ0746705.1"/>
    <property type="molecule type" value="Genomic_DNA"/>
</dbReference>
<proteinExistence type="predicted"/>
<protein>
    <submittedName>
        <fullName evidence="4">Endonuclease G</fullName>
    </submittedName>
</protein>
<dbReference type="SMART" id="SM00477">
    <property type="entry name" value="NUC"/>
    <property type="match status" value="1"/>
</dbReference>
<keyword evidence="4" id="KW-0540">Nuclease</keyword>
<dbReference type="Pfam" id="PF01223">
    <property type="entry name" value="Endonuclease_NS"/>
    <property type="match status" value="1"/>
</dbReference>
<keyword evidence="4" id="KW-0378">Hydrolase</keyword>
<feature type="compositionally biased region" description="Low complexity" evidence="1">
    <location>
        <begin position="14"/>
        <end position="42"/>
    </location>
</feature>
<dbReference type="InterPro" id="IPR001604">
    <property type="entry name" value="Endo_G_ENPP1-like_dom"/>
</dbReference>
<name>A0ABU0QH42_9ACTN</name>
<dbReference type="GO" id="GO:0004519">
    <property type="term" value="F:endonuclease activity"/>
    <property type="evidence" value="ECO:0007669"/>
    <property type="project" value="UniProtKB-KW"/>
</dbReference>
<dbReference type="PANTHER" id="PTHR13966">
    <property type="entry name" value="ENDONUCLEASE RELATED"/>
    <property type="match status" value="1"/>
</dbReference>
<feature type="region of interest" description="Disordered" evidence="1">
    <location>
        <begin position="1"/>
        <end position="47"/>
    </location>
</feature>
<dbReference type="InterPro" id="IPR044929">
    <property type="entry name" value="DNA/RNA_non-sp_Endonuclease_sf"/>
</dbReference>
<dbReference type="SUPFAM" id="SSF54060">
    <property type="entry name" value="His-Me finger endonucleases"/>
    <property type="match status" value="1"/>
</dbReference>
<dbReference type="Proteomes" id="UP001232755">
    <property type="component" value="Unassembled WGS sequence"/>
</dbReference>
<dbReference type="InterPro" id="IPR009003">
    <property type="entry name" value="Peptidase_S1_PA"/>
</dbReference>
<keyword evidence="5" id="KW-1185">Reference proteome</keyword>
<dbReference type="Gene3D" id="3.40.570.10">
    <property type="entry name" value="Extracellular Endonuclease, subunit A"/>
    <property type="match status" value="1"/>
</dbReference>
<reference evidence="4 5" key="1">
    <citation type="submission" date="2023-07" db="EMBL/GenBank/DDBJ databases">
        <title>Comparative genomics of wheat-associated soil bacteria to identify genetic determinants of phenazine resistance.</title>
        <authorList>
            <person name="Mouncey N."/>
        </authorList>
    </citation>
    <scope>NUCLEOTIDE SEQUENCE [LARGE SCALE GENOMIC DNA]</scope>
    <source>
        <strain evidence="4 5">B3I12</strain>
    </source>
</reference>
<dbReference type="SUPFAM" id="SSF50494">
    <property type="entry name" value="Trypsin-like serine proteases"/>
    <property type="match status" value="1"/>
</dbReference>
<evidence type="ECO:0000256" key="1">
    <source>
        <dbReference type="SAM" id="MobiDB-lite"/>
    </source>
</evidence>
<dbReference type="SMART" id="SM00892">
    <property type="entry name" value="Endonuclease_NS"/>
    <property type="match status" value="1"/>
</dbReference>
<evidence type="ECO:0000313" key="5">
    <source>
        <dbReference type="Proteomes" id="UP001232755"/>
    </source>
</evidence>
<sequence>MATRTTNPKKTTSKSRQPQAASKSSSRAASKSTAKTASAKKGSPSDEELISSLRQYVRIRGPHLLEDPNITSVGVGRKVTGDQPGGEVALQFTVATKAEPEALESLGTSLIPATITVDGFEVPTDVIERTYKPSFHMVAEVESPTRKSRLDPIRPGASVGAVTVSAGTIGCIVFDRADGTPYVLSNWHVLHGPFGELGIEVVQPGTRDDNRIDRNRMGVLKRSHLGVAGDCAVATIEDRDFQPEFLELDVAPRTLGEPELDDKVVKSGRSTGVTHGIVRRVDTVAKINYGGVTGQQTIGCFEIGPDPDHPSADGEVSSGGDSGAVWLFKEGDDRVSTVLAGLHFAGEGTGDPDEHALACLSTSVFEKLDITLSQPAPEQLEIIAGYDADFLGERVEAPELDADLARDAALLDGSPVIPYTHFSLTLSKKRRFPFWVAWNVDGGSLKKLSRSGIPFVKDQRLPGTAQVGNELYQANRLDRGHIARRADLLWGSLPEAQKANTDSFFYTNITPQMDDFNQSAKNGVWGALEDAVYDDVDVDDLRISVFGGPVFRDDDRVYRGVRISREFYKVIAFTENGELKARAFLLTQNLDQLEALELDEFRVFQVTLGEVEDRTRVRFPAALHKGDTLQVPEAAADRAPLETTADIQWG</sequence>
<evidence type="ECO:0000313" key="4">
    <source>
        <dbReference type="EMBL" id="MDQ0746705.1"/>
    </source>
</evidence>
<evidence type="ECO:0000259" key="2">
    <source>
        <dbReference type="SMART" id="SM00477"/>
    </source>
</evidence>
<feature type="domain" description="DNA/RNA non-specific endonuclease/pyrophosphatase/phosphodiesterase" evidence="3">
    <location>
        <begin position="418"/>
        <end position="626"/>
    </location>
</feature>
<keyword evidence="4" id="KW-0255">Endonuclease</keyword>